<dbReference type="SMART" id="SM00516">
    <property type="entry name" value="SEC14"/>
    <property type="match status" value="1"/>
</dbReference>
<dbReference type="AlphaFoldDB" id="A0AAV2RLD5"/>
<dbReference type="PANTHER" id="PTHR10174">
    <property type="entry name" value="ALPHA-TOCOPHEROL TRANSFER PROTEIN-RELATED"/>
    <property type="match status" value="1"/>
</dbReference>
<dbReference type="Gene3D" id="3.40.525.10">
    <property type="entry name" value="CRAL-TRIO lipid binding domain"/>
    <property type="match status" value="1"/>
</dbReference>
<dbReference type="Proteomes" id="UP001497623">
    <property type="component" value="Unassembled WGS sequence"/>
</dbReference>
<name>A0AAV2RLD5_MEGNR</name>
<dbReference type="SMART" id="SM01100">
    <property type="entry name" value="CRAL_TRIO_N"/>
    <property type="match status" value="1"/>
</dbReference>
<feature type="domain" description="CRAL-TRIO" evidence="2">
    <location>
        <begin position="98"/>
        <end position="260"/>
    </location>
</feature>
<evidence type="ECO:0000259" key="2">
    <source>
        <dbReference type="PROSITE" id="PS50191"/>
    </source>
</evidence>
<evidence type="ECO:0000313" key="3">
    <source>
        <dbReference type="EMBL" id="CAL4126284.1"/>
    </source>
</evidence>
<dbReference type="InterPro" id="IPR001251">
    <property type="entry name" value="CRAL-TRIO_dom"/>
</dbReference>
<proteinExistence type="predicted"/>
<organism evidence="3 4">
    <name type="scientific">Meganyctiphanes norvegica</name>
    <name type="common">Northern krill</name>
    <name type="synonym">Thysanopoda norvegica</name>
    <dbReference type="NCBI Taxonomy" id="48144"/>
    <lineage>
        <taxon>Eukaryota</taxon>
        <taxon>Metazoa</taxon>
        <taxon>Ecdysozoa</taxon>
        <taxon>Arthropoda</taxon>
        <taxon>Crustacea</taxon>
        <taxon>Multicrustacea</taxon>
        <taxon>Malacostraca</taxon>
        <taxon>Eumalacostraca</taxon>
        <taxon>Eucarida</taxon>
        <taxon>Euphausiacea</taxon>
        <taxon>Euphausiidae</taxon>
        <taxon>Meganyctiphanes</taxon>
    </lineage>
</organism>
<protein>
    <recommendedName>
        <fullName evidence="2">CRAL-TRIO domain-containing protein</fullName>
    </recommendedName>
</protein>
<accession>A0AAV2RLD5</accession>
<dbReference type="GO" id="GO:0016020">
    <property type="term" value="C:membrane"/>
    <property type="evidence" value="ECO:0007669"/>
    <property type="project" value="TreeGrafter"/>
</dbReference>
<feature type="region of interest" description="Disordered" evidence="1">
    <location>
        <begin position="289"/>
        <end position="315"/>
    </location>
</feature>
<dbReference type="InterPro" id="IPR011074">
    <property type="entry name" value="CRAL/TRIO_N_dom"/>
</dbReference>
<dbReference type="Pfam" id="PF00650">
    <property type="entry name" value="CRAL_TRIO"/>
    <property type="match status" value="1"/>
</dbReference>
<dbReference type="SUPFAM" id="SSF46938">
    <property type="entry name" value="CRAL/TRIO N-terminal domain"/>
    <property type="match status" value="1"/>
</dbReference>
<dbReference type="CDD" id="cd00170">
    <property type="entry name" value="SEC14"/>
    <property type="match status" value="1"/>
</dbReference>
<evidence type="ECO:0000313" key="4">
    <source>
        <dbReference type="Proteomes" id="UP001497623"/>
    </source>
</evidence>
<dbReference type="Gene3D" id="1.10.8.20">
    <property type="entry name" value="N-terminal domain of phosphatidylinositol transfer protein sec14p"/>
    <property type="match status" value="1"/>
</dbReference>
<comment type="caution">
    <text evidence="3">The sequence shown here is derived from an EMBL/GenBank/DDBJ whole genome shotgun (WGS) entry which is preliminary data.</text>
</comment>
<dbReference type="InterPro" id="IPR036273">
    <property type="entry name" value="CRAL/TRIO_N_dom_sf"/>
</dbReference>
<dbReference type="EMBL" id="CAXKWB010024408">
    <property type="protein sequence ID" value="CAL4126284.1"/>
    <property type="molecule type" value="Genomic_DNA"/>
</dbReference>
<reference evidence="3 4" key="1">
    <citation type="submission" date="2024-05" db="EMBL/GenBank/DDBJ databases">
        <authorList>
            <person name="Wallberg A."/>
        </authorList>
    </citation>
    <scope>NUCLEOTIDE SEQUENCE [LARGE SCALE GENOMIC DNA]</scope>
</reference>
<dbReference type="PROSITE" id="PS50191">
    <property type="entry name" value="CRAL_TRIO"/>
    <property type="match status" value="1"/>
</dbReference>
<dbReference type="InterPro" id="IPR036865">
    <property type="entry name" value="CRAL-TRIO_dom_sf"/>
</dbReference>
<dbReference type="SUPFAM" id="SSF52087">
    <property type="entry name" value="CRAL/TRIO domain"/>
    <property type="match status" value="1"/>
</dbReference>
<gene>
    <name evidence="3" type="ORF">MNOR_LOCUS25499</name>
</gene>
<dbReference type="GO" id="GO:1902936">
    <property type="term" value="F:phosphatidylinositol bisphosphate binding"/>
    <property type="evidence" value="ECO:0007669"/>
    <property type="project" value="TreeGrafter"/>
</dbReference>
<feature type="non-terminal residue" evidence="3">
    <location>
        <position position="315"/>
    </location>
</feature>
<sequence length="315" mass="36306">MPASESYVCTLSAEMVTRAKEELNEDPVRRDQDIQAVRDWLSKQPHIRARTDADFLLRYLRGCKFSLEKTKSKLETYYTCKGALPNFFKGRDPKDPHMKNILNLGLMVPLPGYDNLGRRVILGRLGAWDPNKVKPEDLFKAGSMLLDVLFMEDEQISVTGFVQLHDMDDFTIKHVSAFTLPLVKSFMTTWTEGYPIRPKGVHYINTPSAFDAIYTIFKRFMKEKMKKRIKFHGSNVKELYSHIPKEILPQEYGGSAGTFKQLNEEWVRKIEAKRDWFLEDEHFKVDESKRVGKSSTASDLYGTGTGGSFRKLELD</sequence>
<keyword evidence="4" id="KW-1185">Reference proteome</keyword>
<evidence type="ECO:0000256" key="1">
    <source>
        <dbReference type="SAM" id="MobiDB-lite"/>
    </source>
</evidence>
<dbReference type="PRINTS" id="PR00180">
    <property type="entry name" value="CRETINALDHBP"/>
</dbReference>
<dbReference type="Gene3D" id="1.20.5.1200">
    <property type="entry name" value="Alpha-tocopherol transfer"/>
    <property type="match status" value="1"/>
</dbReference>
<dbReference type="PANTHER" id="PTHR10174:SF224">
    <property type="entry name" value="RETINOL-BINDING PROTEIN PINTA"/>
    <property type="match status" value="1"/>
</dbReference>